<dbReference type="KEGG" id="fop:FNB79_12090"/>
<dbReference type="OrthoDB" id="1450012at2"/>
<evidence type="ECO:0000313" key="2">
    <source>
        <dbReference type="Proteomes" id="UP000319209"/>
    </source>
</evidence>
<dbReference type="EMBL" id="CP041637">
    <property type="protein sequence ID" value="QDO94667.1"/>
    <property type="molecule type" value="Genomic_DNA"/>
</dbReference>
<dbReference type="Proteomes" id="UP000319209">
    <property type="component" value="Chromosome"/>
</dbReference>
<organism evidence="1 2">
    <name type="scientific">Formosa sediminum</name>
    <dbReference type="NCBI Taxonomy" id="2594004"/>
    <lineage>
        <taxon>Bacteria</taxon>
        <taxon>Pseudomonadati</taxon>
        <taxon>Bacteroidota</taxon>
        <taxon>Flavobacteriia</taxon>
        <taxon>Flavobacteriales</taxon>
        <taxon>Flavobacteriaceae</taxon>
        <taxon>Formosa</taxon>
    </lineage>
</organism>
<reference evidence="1 2" key="1">
    <citation type="submission" date="2019-07" db="EMBL/GenBank/DDBJ databases">
        <title>Genome sequencing for Formosa sp. PS13.</title>
        <authorList>
            <person name="Park S.-J."/>
        </authorList>
    </citation>
    <scope>NUCLEOTIDE SEQUENCE [LARGE SCALE GENOMIC DNA]</scope>
    <source>
        <strain evidence="1 2">PS13</strain>
    </source>
</reference>
<keyword evidence="2" id="KW-1185">Reference proteome</keyword>
<proteinExistence type="predicted"/>
<dbReference type="RefSeq" id="WP_143381546.1">
    <property type="nucleotide sequence ID" value="NZ_CP041637.1"/>
</dbReference>
<dbReference type="AlphaFoldDB" id="A0A516GT18"/>
<accession>A0A516GT18</accession>
<gene>
    <name evidence="1" type="ORF">FNB79_12090</name>
</gene>
<protein>
    <submittedName>
        <fullName evidence="1">Uncharacterized protein</fullName>
    </submittedName>
</protein>
<name>A0A516GT18_9FLAO</name>
<sequence>MITLENASDLAYSEFDKIYPIIETKFHNIDFDNTKKRREFYVKCDFNKNSESELNDIIIRFIPDFERRNPKVPKDLKEYYNQGGGEKLMEKLSDSDKNAWKCEVFSNLSNGKKLEYGIGINEKNFSKEKVIELFSNYLIKK</sequence>
<evidence type="ECO:0000313" key="1">
    <source>
        <dbReference type="EMBL" id="QDO94667.1"/>
    </source>
</evidence>